<evidence type="ECO:0000256" key="3">
    <source>
        <dbReference type="SAM" id="MobiDB-lite"/>
    </source>
</evidence>
<sequence length="500" mass="56594">MAAAPDNTDDSDWRKNKNVLQCNKYVYENKIDCDVTFVVGPAKEVIAANKYVLISRSAVFYAMLSGPLANSTQNIEVPDIDPDTFKKLLQYMYYEDTRLKIDEAYNVLYAAKKYGIEGLVERCVRLMKTRMTHENVCWILAHSELYGDQETKRACLDYFYRYSATSIQSAGFTDLSKSLIEEILNANKLNLPPERIYESLIKWSEKECQRKNLPVIGDNQRKVLGNLLDSIDFTQMDLTYFSETVSKSGVLPQEKLIALFRSFLLRQSQANSQPPQEPSASASAPVTQELMQTTSGPQETTPSAPAPQEPTASASAAGAINQPNDLVISIHQRERQRIPQSIVPLHQRNIVKRFRNVMSGKSYQRDNKDCLCFISSEDIILLKILIFGSHQKAGQYKIEFRVFEDGDQQLFYKNITINTDGAVKEYEIELTPPIIIQKEKVYTLDMLMKGPASFYGTNGMHFVAVDGVNFTFVTNEEGTNGTNIKIGQFPGMIFEKYSHS</sequence>
<dbReference type="Pfam" id="PF07707">
    <property type="entry name" value="BACK"/>
    <property type="match status" value="1"/>
</dbReference>
<name>A0ABQ9F401_TEGGR</name>
<feature type="compositionally biased region" description="Polar residues" evidence="3">
    <location>
        <begin position="289"/>
        <end position="303"/>
    </location>
</feature>
<dbReference type="Gene3D" id="2.60.120.820">
    <property type="entry name" value="PHR domain"/>
    <property type="match status" value="1"/>
</dbReference>
<organism evidence="5 6">
    <name type="scientific">Tegillarca granosa</name>
    <name type="common">Malaysian cockle</name>
    <name type="synonym">Anadara granosa</name>
    <dbReference type="NCBI Taxonomy" id="220873"/>
    <lineage>
        <taxon>Eukaryota</taxon>
        <taxon>Metazoa</taxon>
        <taxon>Spiralia</taxon>
        <taxon>Lophotrochozoa</taxon>
        <taxon>Mollusca</taxon>
        <taxon>Bivalvia</taxon>
        <taxon>Autobranchia</taxon>
        <taxon>Pteriomorphia</taxon>
        <taxon>Arcoida</taxon>
        <taxon>Arcoidea</taxon>
        <taxon>Arcidae</taxon>
        <taxon>Tegillarca</taxon>
    </lineage>
</organism>
<dbReference type="InterPro" id="IPR000210">
    <property type="entry name" value="BTB/POZ_dom"/>
</dbReference>
<proteinExistence type="predicted"/>
<dbReference type="InterPro" id="IPR012983">
    <property type="entry name" value="PHR"/>
</dbReference>
<comment type="caution">
    <text evidence="5">The sequence shown here is derived from an EMBL/GenBank/DDBJ whole genome shotgun (WGS) entry which is preliminary data.</text>
</comment>
<protein>
    <recommendedName>
        <fullName evidence="4">BTB domain-containing protein</fullName>
    </recommendedName>
</protein>
<reference evidence="5 6" key="1">
    <citation type="submission" date="2022-12" db="EMBL/GenBank/DDBJ databases">
        <title>Chromosome-level genome of Tegillarca granosa.</title>
        <authorList>
            <person name="Kim J."/>
        </authorList>
    </citation>
    <scope>NUCLEOTIDE SEQUENCE [LARGE SCALE GENOMIC DNA]</scope>
    <source>
        <strain evidence="5">Teg-2019</strain>
        <tissue evidence="5">Adductor muscle</tissue>
    </source>
</reference>
<dbReference type="InterPro" id="IPR011333">
    <property type="entry name" value="SKP1/BTB/POZ_sf"/>
</dbReference>
<evidence type="ECO:0000313" key="6">
    <source>
        <dbReference type="Proteomes" id="UP001217089"/>
    </source>
</evidence>
<comment type="subcellular location">
    <subcellularLocation>
        <location evidence="1">Cytoplasm</location>
    </subcellularLocation>
</comment>
<dbReference type="Proteomes" id="UP001217089">
    <property type="component" value="Unassembled WGS sequence"/>
</dbReference>
<feature type="region of interest" description="Disordered" evidence="3">
    <location>
        <begin position="269"/>
        <end position="318"/>
    </location>
</feature>
<dbReference type="Pfam" id="PF08005">
    <property type="entry name" value="PHR"/>
    <property type="match status" value="1"/>
</dbReference>
<dbReference type="EMBL" id="JARBDR010000440">
    <property type="protein sequence ID" value="KAJ8312112.1"/>
    <property type="molecule type" value="Genomic_DNA"/>
</dbReference>
<dbReference type="InterPro" id="IPR011705">
    <property type="entry name" value="BACK"/>
</dbReference>
<evidence type="ECO:0000256" key="2">
    <source>
        <dbReference type="ARBA" id="ARBA00022490"/>
    </source>
</evidence>
<dbReference type="PANTHER" id="PTHR45774:SF4">
    <property type="entry name" value="AXUNDEAD, ISOFORM F"/>
    <property type="match status" value="1"/>
</dbReference>
<dbReference type="Pfam" id="PF00651">
    <property type="entry name" value="BTB"/>
    <property type="match status" value="1"/>
</dbReference>
<dbReference type="InterPro" id="IPR038648">
    <property type="entry name" value="PHR_sf"/>
</dbReference>
<evidence type="ECO:0000259" key="4">
    <source>
        <dbReference type="PROSITE" id="PS50097"/>
    </source>
</evidence>
<feature type="domain" description="BTB" evidence="4">
    <location>
        <begin position="33"/>
        <end position="101"/>
    </location>
</feature>
<feature type="compositionally biased region" description="Low complexity" evidence="3">
    <location>
        <begin position="269"/>
        <end position="285"/>
    </location>
</feature>
<dbReference type="Gene3D" id="3.30.710.10">
    <property type="entry name" value="Potassium Channel Kv1.1, Chain A"/>
    <property type="match status" value="1"/>
</dbReference>
<dbReference type="SMART" id="SM00875">
    <property type="entry name" value="BACK"/>
    <property type="match status" value="1"/>
</dbReference>
<dbReference type="PANTHER" id="PTHR45774">
    <property type="entry name" value="BTB/POZ DOMAIN-CONTAINING"/>
    <property type="match status" value="1"/>
</dbReference>
<dbReference type="PROSITE" id="PS50097">
    <property type="entry name" value="BTB"/>
    <property type="match status" value="1"/>
</dbReference>
<dbReference type="SUPFAM" id="SSF54695">
    <property type="entry name" value="POZ domain"/>
    <property type="match status" value="1"/>
</dbReference>
<keyword evidence="6" id="KW-1185">Reference proteome</keyword>
<dbReference type="SMART" id="SM00225">
    <property type="entry name" value="BTB"/>
    <property type="match status" value="1"/>
</dbReference>
<dbReference type="Gene3D" id="1.25.40.420">
    <property type="match status" value="1"/>
</dbReference>
<accession>A0ABQ9F401</accession>
<gene>
    <name evidence="5" type="ORF">KUTeg_009485</name>
</gene>
<evidence type="ECO:0000313" key="5">
    <source>
        <dbReference type="EMBL" id="KAJ8312112.1"/>
    </source>
</evidence>
<evidence type="ECO:0000256" key="1">
    <source>
        <dbReference type="ARBA" id="ARBA00004496"/>
    </source>
</evidence>
<keyword evidence="2" id="KW-0963">Cytoplasm</keyword>